<evidence type="ECO:0000313" key="3">
    <source>
        <dbReference type="EMBL" id="MDJ1502128.1"/>
    </source>
</evidence>
<dbReference type="PANTHER" id="PTHR43228:SF1">
    <property type="entry name" value="TWO-COMPONENT RESPONSE REGULATOR ARR22"/>
    <property type="match status" value="1"/>
</dbReference>
<feature type="domain" description="Response regulatory" evidence="2">
    <location>
        <begin position="6"/>
        <end position="129"/>
    </location>
</feature>
<evidence type="ECO:0000313" key="4">
    <source>
        <dbReference type="Proteomes" id="UP001232063"/>
    </source>
</evidence>
<dbReference type="SUPFAM" id="SSF52172">
    <property type="entry name" value="CheY-like"/>
    <property type="match status" value="1"/>
</dbReference>
<keyword evidence="4" id="KW-1185">Reference proteome</keyword>
<dbReference type="InterPro" id="IPR001789">
    <property type="entry name" value="Sig_transdc_resp-reg_receiver"/>
</dbReference>
<dbReference type="Proteomes" id="UP001232063">
    <property type="component" value="Unassembled WGS sequence"/>
</dbReference>
<gene>
    <name evidence="3" type="ORF">QNI22_15785</name>
</gene>
<dbReference type="AlphaFoldDB" id="A0AAE3UH00"/>
<feature type="modified residue" description="4-aspartylphosphate" evidence="1">
    <location>
        <position position="62"/>
    </location>
</feature>
<protein>
    <submittedName>
        <fullName evidence="3">Response regulator</fullName>
    </submittedName>
</protein>
<sequence length="137" mass="15756">MENGLFVLVAEDDLDDVEVLKMIFTQYFPDWHCHFVTNGQNVIDFLKERYAQGKPVSFVLSDINMPVKDGITTLAELRATMEYKQLPFIGLSTTIFPPILDRFMQLGGNAFFQKPESMDDYVQILKQISEKINQAQN</sequence>
<dbReference type="PANTHER" id="PTHR43228">
    <property type="entry name" value="TWO-COMPONENT RESPONSE REGULATOR"/>
    <property type="match status" value="1"/>
</dbReference>
<proteinExistence type="predicted"/>
<name>A0AAE3UH00_9BACT</name>
<reference evidence="3" key="1">
    <citation type="submission" date="2023-05" db="EMBL/GenBank/DDBJ databases">
        <authorList>
            <person name="Zhang X."/>
        </authorList>
    </citation>
    <scope>NUCLEOTIDE SEQUENCE</scope>
    <source>
        <strain evidence="3">BD1B2-1</strain>
    </source>
</reference>
<keyword evidence="1" id="KW-0597">Phosphoprotein</keyword>
<accession>A0AAE3UH00</accession>
<dbReference type="PROSITE" id="PS50110">
    <property type="entry name" value="RESPONSE_REGULATORY"/>
    <property type="match status" value="1"/>
</dbReference>
<dbReference type="InterPro" id="IPR052048">
    <property type="entry name" value="ST_Response_Regulator"/>
</dbReference>
<dbReference type="GO" id="GO:0000160">
    <property type="term" value="P:phosphorelay signal transduction system"/>
    <property type="evidence" value="ECO:0007669"/>
    <property type="project" value="InterPro"/>
</dbReference>
<evidence type="ECO:0000259" key="2">
    <source>
        <dbReference type="PROSITE" id="PS50110"/>
    </source>
</evidence>
<evidence type="ECO:0000256" key="1">
    <source>
        <dbReference type="PROSITE-ProRule" id="PRU00169"/>
    </source>
</evidence>
<comment type="caution">
    <text evidence="3">The sequence shown here is derived from an EMBL/GenBank/DDBJ whole genome shotgun (WGS) entry which is preliminary data.</text>
</comment>
<dbReference type="Pfam" id="PF00072">
    <property type="entry name" value="Response_reg"/>
    <property type="match status" value="1"/>
</dbReference>
<dbReference type="InterPro" id="IPR011006">
    <property type="entry name" value="CheY-like_superfamily"/>
</dbReference>
<dbReference type="EMBL" id="JASJOU010000004">
    <property type="protein sequence ID" value="MDJ1502128.1"/>
    <property type="molecule type" value="Genomic_DNA"/>
</dbReference>
<dbReference type="RefSeq" id="WP_314511995.1">
    <property type="nucleotide sequence ID" value="NZ_JASJOU010000004.1"/>
</dbReference>
<dbReference type="Gene3D" id="3.40.50.2300">
    <property type="match status" value="1"/>
</dbReference>
<organism evidence="3 4">
    <name type="scientific">Xanthocytophaga agilis</name>
    <dbReference type="NCBI Taxonomy" id="3048010"/>
    <lineage>
        <taxon>Bacteria</taxon>
        <taxon>Pseudomonadati</taxon>
        <taxon>Bacteroidota</taxon>
        <taxon>Cytophagia</taxon>
        <taxon>Cytophagales</taxon>
        <taxon>Rhodocytophagaceae</taxon>
        <taxon>Xanthocytophaga</taxon>
    </lineage>
</organism>
<dbReference type="SMART" id="SM00448">
    <property type="entry name" value="REC"/>
    <property type="match status" value="1"/>
</dbReference>